<dbReference type="Proteomes" id="UP001054252">
    <property type="component" value="Unassembled WGS sequence"/>
</dbReference>
<comment type="caution">
    <text evidence="3">The sequence shown here is derived from an EMBL/GenBank/DDBJ whole genome shotgun (WGS) entry which is preliminary data.</text>
</comment>
<feature type="transmembrane region" description="Helical" evidence="2">
    <location>
        <begin position="229"/>
        <end position="248"/>
    </location>
</feature>
<proteinExistence type="predicted"/>
<name>A0AAV5K734_9ROSI</name>
<feature type="region of interest" description="Disordered" evidence="1">
    <location>
        <begin position="132"/>
        <end position="154"/>
    </location>
</feature>
<evidence type="ECO:0000313" key="4">
    <source>
        <dbReference type="Proteomes" id="UP001054252"/>
    </source>
</evidence>
<feature type="compositionally biased region" description="Polar residues" evidence="1">
    <location>
        <begin position="141"/>
        <end position="154"/>
    </location>
</feature>
<sequence length="262" mass="29774">MGYDRRSVNRKLWSYENEVDVSLRDGLFSEVTGGIPIYDPRSEHHELTGNGEENTVEFSGFLQRSPRNGPLRSTTPSPQRSRCHINVDDIDIFTTPRKLIHSLHVDDINIFTTLRKLIHSLQDPNIVKSDFSEKQTRRFRSPSSGRFQSCPSPRQNGFQHDLMHEVNGKESLCNNGEQYEGVSESVSSTDSPADGNLQESLEVVPVIKTEILESSNKISRQNKSSKMRLVLFSILLVVLMALICSDGWDERDYLVLTRNSFC</sequence>
<dbReference type="AlphaFoldDB" id="A0AAV5K734"/>
<evidence type="ECO:0000313" key="3">
    <source>
        <dbReference type="EMBL" id="GKV20701.1"/>
    </source>
</evidence>
<keyword evidence="2" id="KW-0472">Membrane</keyword>
<evidence type="ECO:0000256" key="1">
    <source>
        <dbReference type="SAM" id="MobiDB-lite"/>
    </source>
</evidence>
<organism evidence="3 4">
    <name type="scientific">Rubroshorea leprosula</name>
    <dbReference type="NCBI Taxonomy" id="152421"/>
    <lineage>
        <taxon>Eukaryota</taxon>
        <taxon>Viridiplantae</taxon>
        <taxon>Streptophyta</taxon>
        <taxon>Embryophyta</taxon>
        <taxon>Tracheophyta</taxon>
        <taxon>Spermatophyta</taxon>
        <taxon>Magnoliopsida</taxon>
        <taxon>eudicotyledons</taxon>
        <taxon>Gunneridae</taxon>
        <taxon>Pentapetalae</taxon>
        <taxon>rosids</taxon>
        <taxon>malvids</taxon>
        <taxon>Malvales</taxon>
        <taxon>Dipterocarpaceae</taxon>
        <taxon>Rubroshorea</taxon>
    </lineage>
</organism>
<dbReference type="EMBL" id="BPVZ01000055">
    <property type="protein sequence ID" value="GKV20701.1"/>
    <property type="molecule type" value="Genomic_DNA"/>
</dbReference>
<gene>
    <name evidence="3" type="ORF">SLEP1_g30787</name>
</gene>
<keyword evidence="4" id="KW-1185">Reference proteome</keyword>
<reference evidence="3 4" key="1">
    <citation type="journal article" date="2021" name="Commun. Biol.">
        <title>The genome of Shorea leprosula (Dipterocarpaceae) highlights the ecological relevance of drought in aseasonal tropical rainforests.</title>
        <authorList>
            <person name="Ng K.K.S."/>
            <person name="Kobayashi M.J."/>
            <person name="Fawcett J.A."/>
            <person name="Hatakeyama M."/>
            <person name="Paape T."/>
            <person name="Ng C.H."/>
            <person name="Ang C.C."/>
            <person name="Tnah L.H."/>
            <person name="Lee C.T."/>
            <person name="Nishiyama T."/>
            <person name="Sese J."/>
            <person name="O'Brien M.J."/>
            <person name="Copetti D."/>
            <person name="Mohd Noor M.I."/>
            <person name="Ong R.C."/>
            <person name="Putra M."/>
            <person name="Sireger I.Z."/>
            <person name="Indrioko S."/>
            <person name="Kosugi Y."/>
            <person name="Izuno A."/>
            <person name="Isagi Y."/>
            <person name="Lee S.L."/>
            <person name="Shimizu K.K."/>
        </authorList>
    </citation>
    <scope>NUCLEOTIDE SEQUENCE [LARGE SCALE GENOMIC DNA]</scope>
    <source>
        <strain evidence="3">214</strain>
    </source>
</reference>
<accession>A0AAV5K734</accession>
<keyword evidence="2" id="KW-0812">Transmembrane</keyword>
<protein>
    <recommendedName>
        <fullName evidence="5">Transmembrane protein</fullName>
    </recommendedName>
</protein>
<evidence type="ECO:0000256" key="2">
    <source>
        <dbReference type="SAM" id="Phobius"/>
    </source>
</evidence>
<keyword evidence="2" id="KW-1133">Transmembrane helix</keyword>
<evidence type="ECO:0008006" key="5">
    <source>
        <dbReference type="Google" id="ProtNLM"/>
    </source>
</evidence>